<dbReference type="GO" id="GO:0004497">
    <property type="term" value="F:monooxygenase activity"/>
    <property type="evidence" value="ECO:0007669"/>
    <property type="project" value="UniProtKB-KW"/>
</dbReference>
<protein>
    <submittedName>
        <fullName evidence="2">Antibiotic biosynthesis monooxygenase</fullName>
    </submittedName>
</protein>
<keyword evidence="2" id="KW-0503">Monooxygenase</keyword>
<keyword evidence="2" id="KW-0560">Oxidoreductase</keyword>
<dbReference type="RefSeq" id="WP_248656015.1">
    <property type="nucleotide sequence ID" value="NZ_CP096658.1"/>
</dbReference>
<dbReference type="PANTHER" id="PTHR33336:SF15">
    <property type="entry name" value="ABM DOMAIN-CONTAINING PROTEIN"/>
    <property type="match status" value="1"/>
</dbReference>
<dbReference type="Gene3D" id="3.30.70.100">
    <property type="match status" value="1"/>
</dbReference>
<name>A0A8U0IKE6_9EURY</name>
<dbReference type="GeneID" id="72189353"/>
<reference evidence="2" key="1">
    <citation type="submission" date="2022-04" db="EMBL/GenBank/DDBJ databases">
        <title>Diverse halophilic archaea isolated from saline environments.</title>
        <authorList>
            <person name="Cui H.-L."/>
        </authorList>
    </citation>
    <scope>NUCLEOTIDE SEQUENCE</scope>
    <source>
        <strain evidence="2">XZYJT40</strain>
    </source>
</reference>
<dbReference type="KEGG" id="haxz:M0R88_05820"/>
<gene>
    <name evidence="2" type="ORF">M0R88_05820</name>
</gene>
<evidence type="ECO:0000259" key="1">
    <source>
        <dbReference type="PROSITE" id="PS51725"/>
    </source>
</evidence>
<accession>A0A8U0IKE6</accession>
<proteinExistence type="predicted"/>
<feature type="domain" description="ABM" evidence="1">
    <location>
        <begin position="9"/>
        <end position="97"/>
    </location>
</feature>
<dbReference type="PANTHER" id="PTHR33336">
    <property type="entry name" value="QUINOL MONOOXYGENASE YGIN-RELATED"/>
    <property type="match status" value="1"/>
</dbReference>
<evidence type="ECO:0000313" key="2">
    <source>
        <dbReference type="EMBL" id="UPW01617.1"/>
    </source>
</evidence>
<dbReference type="AlphaFoldDB" id="A0A8U0IKE6"/>
<dbReference type="PROSITE" id="PS51725">
    <property type="entry name" value="ABM"/>
    <property type="match status" value="1"/>
</dbReference>
<dbReference type="SUPFAM" id="SSF54909">
    <property type="entry name" value="Dimeric alpha+beta barrel"/>
    <property type="match status" value="1"/>
</dbReference>
<dbReference type="Pfam" id="PF03992">
    <property type="entry name" value="ABM"/>
    <property type="match status" value="1"/>
</dbReference>
<dbReference type="Proteomes" id="UP000830434">
    <property type="component" value="Chromosome"/>
</dbReference>
<dbReference type="InterPro" id="IPR050744">
    <property type="entry name" value="AI-2_Isomerase_LsrG"/>
</dbReference>
<keyword evidence="3" id="KW-1185">Reference proteome</keyword>
<evidence type="ECO:0000313" key="3">
    <source>
        <dbReference type="Proteomes" id="UP000830434"/>
    </source>
</evidence>
<dbReference type="InterPro" id="IPR011008">
    <property type="entry name" value="Dimeric_a/b-barrel"/>
</dbReference>
<dbReference type="InterPro" id="IPR007138">
    <property type="entry name" value="ABM_dom"/>
</dbReference>
<organism evidence="2 3">
    <name type="scientific">Halorussus gelatinilyticus</name>
    <dbReference type="NCBI Taxonomy" id="2937524"/>
    <lineage>
        <taxon>Archaea</taxon>
        <taxon>Methanobacteriati</taxon>
        <taxon>Methanobacteriota</taxon>
        <taxon>Stenosarchaea group</taxon>
        <taxon>Halobacteria</taxon>
        <taxon>Halobacteriales</taxon>
        <taxon>Haladaptataceae</taxon>
        <taxon>Halorussus</taxon>
    </lineage>
</organism>
<sequence length="115" mass="13294">MSLVARKTIVVHTTITFDAERRDEAIALVDDLVEQSRNEAGTVRYRAMTDIGDENTVRFFEQYEDEEAWTAHTESDHYRRFTDRLPELVDGTMETINLVDAEPNVHTFTVEDLAE</sequence>
<dbReference type="EMBL" id="CP096658">
    <property type="protein sequence ID" value="UPW01617.1"/>
    <property type="molecule type" value="Genomic_DNA"/>
</dbReference>